<evidence type="ECO:0000313" key="2">
    <source>
        <dbReference type="EMBL" id="SGY19794.1"/>
    </source>
</evidence>
<feature type="compositionally biased region" description="Polar residues" evidence="1">
    <location>
        <begin position="35"/>
        <end position="46"/>
    </location>
</feature>
<protein>
    <submittedName>
        <fullName evidence="2">BQ5605_C017g08317 protein</fullName>
    </submittedName>
</protein>
<dbReference type="Proteomes" id="UP000249464">
    <property type="component" value="Unassembled WGS sequence"/>
</dbReference>
<organism evidence="2 3">
    <name type="scientific">Microbotryum silenes-dioicae</name>
    <dbReference type="NCBI Taxonomy" id="796604"/>
    <lineage>
        <taxon>Eukaryota</taxon>
        <taxon>Fungi</taxon>
        <taxon>Dikarya</taxon>
        <taxon>Basidiomycota</taxon>
        <taxon>Pucciniomycotina</taxon>
        <taxon>Microbotryomycetes</taxon>
        <taxon>Microbotryales</taxon>
        <taxon>Microbotryaceae</taxon>
        <taxon>Microbotryum</taxon>
    </lineage>
</organism>
<sequence>MQSLFGPVVLNAPAGIPAPHPSLPRQHPDSSSSSTFGERSTASATSQKRRRKAPIPAPKVPRGLFERAHSKKTKRSVPSADVQRHRAFDQALYVQKLDYCDKNDIRPCDLARITQPSAPAPRKRSDWNAFQYSKYADRLAAEEGIELPPGLMDRQPTTTRYWRRIAGTEADRLECAKILALEYPPEERDADEANDADNVDEAAVSIAYQRPSSLVASDKAAALAAKELASKL</sequence>
<proteinExistence type="predicted"/>
<reference evidence="2 3" key="1">
    <citation type="submission" date="2016-11" db="EMBL/GenBank/DDBJ databases">
        <authorList>
            <person name="Jaros S."/>
            <person name="Januszkiewicz K."/>
            <person name="Wedrychowicz H."/>
        </authorList>
    </citation>
    <scope>NUCLEOTIDE SEQUENCE [LARGE SCALE GENOMIC DNA]</scope>
</reference>
<dbReference type="STRING" id="796604.A0A2X0LUC7"/>
<evidence type="ECO:0000313" key="3">
    <source>
        <dbReference type="Proteomes" id="UP000249464"/>
    </source>
</evidence>
<feature type="region of interest" description="Disordered" evidence="1">
    <location>
        <begin position="11"/>
        <end position="82"/>
    </location>
</feature>
<keyword evidence="3" id="KW-1185">Reference proteome</keyword>
<dbReference type="EMBL" id="FQNC01000017">
    <property type="protein sequence ID" value="SGY19794.1"/>
    <property type="molecule type" value="Genomic_DNA"/>
</dbReference>
<accession>A0A2X0LUC7</accession>
<name>A0A2X0LUC7_9BASI</name>
<gene>
    <name evidence="2" type="primary">BQ5605_C017g08317</name>
    <name evidence="2" type="ORF">BQ5605_C017G08317</name>
</gene>
<dbReference type="AlphaFoldDB" id="A0A2X0LUC7"/>
<evidence type="ECO:0000256" key="1">
    <source>
        <dbReference type="SAM" id="MobiDB-lite"/>
    </source>
</evidence>